<evidence type="ECO:0000313" key="3">
    <source>
        <dbReference type="Proteomes" id="UP001142462"/>
    </source>
</evidence>
<sequence>MATSLSAEIDVEAPLEEVYNQWTQIETFPEYLGAVRSVRQIDEVRSRWSVTIGGFTEDFYADIVDQVPDDHIVWQSTDGIFHVGRVDFAPIENGTRVTLRMVWEPEGMLESFGAAIGVDSAQAQRDLERFKEFMEARGTATGGWRGEVHRNRPGPADAI</sequence>
<protein>
    <submittedName>
        <fullName evidence="2">Cyclase</fullName>
    </submittedName>
</protein>
<accession>A0A9W6H6K4</accession>
<proteinExistence type="predicted"/>
<dbReference type="Pfam" id="PF03364">
    <property type="entry name" value="Polyketide_cyc"/>
    <property type="match status" value="1"/>
</dbReference>
<reference evidence="2" key="2">
    <citation type="submission" date="2023-01" db="EMBL/GenBank/DDBJ databases">
        <authorList>
            <person name="Sun Q."/>
            <person name="Evtushenko L."/>
        </authorList>
    </citation>
    <scope>NUCLEOTIDE SEQUENCE</scope>
    <source>
        <strain evidence="2">VKM Ac-1020</strain>
    </source>
</reference>
<dbReference type="AlphaFoldDB" id="A0A9W6H6K4"/>
<dbReference type="InterPro" id="IPR005031">
    <property type="entry name" value="COQ10_START"/>
</dbReference>
<keyword evidence="3" id="KW-1185">Reference proteome</keyword>
<dbReference type="Proteomes" id="UP001142462">
    <property type="component" value="Unassembled WGS sequence"/>
</dbReference>
<evidence type="ECO:0000313" key="2">
    <source>
        <dbReference type="EMBL" id="GLJ63059.1"/>
    </source>
</evidence>
<dbReference type="PANTHER" id="PTHR33824:SF7">
    <property type="entry name" value="POLYKETIDE CYCLASE_DEHYDRASE AND LIPID TRANSPORT SUPERFAMILY PROTEIN"/>
    <property type="match status" value="1"/>
</dbReference>
<dbReference type="InterPro" id="IPR023393">
    <property type="entry name" value="START-like_dom_sf"/>
</dbReference>
<dbReference type="RefSeq" id="WP_271174736.1">
    <property type="nucleotide sequence ID" value="NZ_BSEJ01000023.1"/>
</dbReference>
<reference evidence="2" key="1">
    <citation type="journal article" date="2014" name="Int. J. Syst. Evol. Microbiol.">
        <title>Complete genome sequence of Corynebacterium casei LMG S-19264T (=DSM 44701T), isolated from a smear-ripened cheese.</title>
        <authorList>
            <consortium name="US DOE Joint Genome Institute (JGI-PGF)"/>
            <person name="Walter F."/>
            <person name="Albersmeier A."/>
            <person name="Kalinowski J."/>
            <person name="Ruckert C."/>
        </authorList>
    </citation>
    <scope>NUCLEOTIDE SEQUENCE</scope>
    <source>
        <strain evidence="2">VKM Ac-1020</strain>
    </source>
</reference>
<gene>
    <name evidence="2" type="ORF">GCM10017576_31900</name>
</gene>
<evidence type="ECO:0000259" key="1">
    <source>
        <dbReference type="Pfam" id="PF03364"/>
    </source>
</evidence>
<dbReference type="Gene3D" id="3.30.530.20">
    <property type="match status" value="1"/>
</dbReference>
<dbReference type="InterPro" id="IPR047137">
    <property type="entry name" value="ORF3"/>
</dbReference>
<dbReference type="EMBL" id="BSEJ01000023">
    <property type="protein sequence ID" value="GLJ63059.1"/>
    <property type="molecule type" value="Genomic_DNA"/>
</dbReference>
<name>A0A9W6H6K4_9MICO</name>
<dbReference type="CDD" id="cd07817">
    <property type="entry name" value="SRPBCC_8"/>
    <property type="match status" value="1"/>
</dbReference>
<organism evidence="2 3">
    <name type="scientific">Microbacterium barkeri</name>
    <dbReference type="NCBI Taxonomy" id="33917"/>
    <lineage>
        <taxon>Bacteria</taxon>
        <taxon>Bacillati</taxon>
        <taxon>Actinomycetota</taxon>
        <taxon>Actinomycetes</taxon>
        <taxon>Micrococcales</taxon>
        <taxon>Microbacteriaceae</taxon>
        <taxon>Microbacterium</taxon>
    </lineage>
</organism>
<dbReference type="SUPFAM" id="SSF55961">
    <property type="entry name" value="Bet v1-like"/>
    <property type="match status" value="1"/>
</dbReference>
<dbReference type="PANTHER" id="PTHR33824">
    <property type="entry name" value="POLYKETIDE CYCLASE/DEHYDRASE AND LIPID TRANSPORT SUPERFAMILY PROTEIN"/>
    <property type="match status" value="1"/>
</dbReference>
<feature type="domain" description="Coenzyme Q-binding protein COQ10 START" evidence="1">
    <location>
        <begin position="11"/>
        <end position="128"/>
    </location>
</feature>
<comment type="caution">
    <text evidence="2">The sequence shown here is derived from an EMBL/GenBank/DDBJ whole genome shotgun (WGS) entry which is preliminary data.</text>
</comment>